<protein>
    <recommendedName>
        <fullName evidence="3">Golgi phosphoprotein 3 (GPP34)</fullName>
    </recommendedName>
</protein>
<evidence type="ECO:0000313" key="2">
    <source>
        <dbReference type="Proteomes" id="UP000219482"/>
    </source>
</evidence>
<reference evidence="2" key="1">
    <citation type="submission" date="2017-09" db="EMBL/GenBank/DDBJ databases">
        <authorList>
            <person name="Varghese N."/>
            <person name="Submissions S."/>
        </authorList>
    </citation>
    <scope>NUCLEOTIDE SEQUENCE [LARGE SCALE GENOMIC DNA]</scope>
    <source>
        <strain evidence="2">DSM 44270</strain>
    </source>
</reference>
<evidence type="ECO:0000313" key="1">
    <source>
        <dbReference type="EMBL" id="SOE03304.1"/>
    </source>
</evidence>
<proteinExistence type="predicted"/>
<name>A0A286H7Q9_9ACTN</name>
<organism evidence="1 2">
    <name type="scientific">Blastococcus haudaquaticus</name>
    <dbReference type="NCBI Taxonomy" id="1938745"/>
    <lineage>
        <taxon>Bacteria</taxon>
        <taxon>Bacillati</taxon>
        <taxon>Actinomycetota</taxon>
        <taxon>Actinomycetes</taxon>
        <taxon>Geodermatophilales</taxon>
        <taxon>Geodermatophilaceae</taxon>
        <taxon>Blastococcus</taxon>
    </lineage>
</organism>
<dbReference type="OrthoDB" id="5179242at2"/>
<gene>
    <name evidence="1" type="ORF">SAMN06272739_4088</name>
</gene>
<keyword evidence="2" id="KW-1185">Reference proteome</keyword>
<dbReference type="Proteomes" id="UP000219482">
    <property type="component" value="Unassembled WGS sequence"/>
</dbReference>
<accession>A0A286H7Q9</accession>
<dbReference type="RefSeq" id="WP_097185782.1">
    <property type="nucleotide sequence ID" value="NZ_OCNK01000006.1"/>
</dbReference>
<dbReference type="AlphaFoldDB" id="A0A286H7Q9"/>
<evidence type="ECO:0008006" key="3">
    <source>
        <dbReference type="Google" id="ProtNLM"/>
    </source>
</evidence>
<dbReference type="EMBL" id="OCNK01000006">
    <property type="protein sequence ID" value="SOE03304.1"/>
    <property type="molecule type" value="Genomic_DNA"/>
</dbReference>
<sequence>MDLSTGVAVRLAALCLTDGGRLRDFDIWDTAARGALLVDLARAGRLVDEAASVAIDTTPTGFLPADRLLAAIEVEPERPLVWWLDNGGVRMEDVADAAVEAGRWAVRRTLVGRRYDDLDHADVPDPADGERPDDVPPEAAAVAALATACGASGRRPEAPAEEDLATAGPLRWICETVTSHLQDAQRRNLRAAGAADGTGSPYY</sequence>